<proteinExistence type="predicted"/>
<organism evidence="1 2">
    <name type="scientific">Panagrolaimus sp. PS1159</name>
    <dbReference type="NCBI Taxonomy" id="55785"/>
    <lineage>
        <taxon>Eukaryota</taxon>
        <taxon>Metazoa</taxon>
        <taxon>Ecdysozoa</taxon>
        <taxon>Nematoda</taxon>
        <taxon>Chromadorea</taxon>
        <taxon>Rhabditida</taxon>
        <taxon>Tylenchina</taxon>
        <taxon>Panagrolaimomorpha</taxon>
        <taxon>Panagrolaimoidea</taxon>
        <taxon>Panagrolaimidae</taxon>
        <taxon>Panagrolaimus</taxon>
    </lineage>
</organism>
<evidence type="ECO:0000313" key="2">
    <source>
        <dbReference type="WBParaSite" id="PS1159_v2.g6173.t1"/>
    </source>
</evidence>
<name>A0AC35GLA9_9BILA</name>
<evidence type="ECO:0000313" key="1">
    <source>
        <dbReference type="Proteomes" id="UP000887580"/>
    </source>
</evidence>
<dbReference type="Proteomes" id="UP000887580">
    <property type="component" value="Unplaced"/>
</dbReference>
<dbReference type="WBParaSite" id="PS1159_v2.g6173.t1">
    <property type="protein sequence ID" value="PS1159_v2.g6173.t1"/>
    <property type="gene ID" value="PS1159_v2.g6173"/>
</dbReference>
<protein>
    <submittedName>
        <fullName evidence="2">Nucleolar protein 14</fullName>
    </submittedName>
</protein>
<sequence>MAKTKKSRDRKPRVDKPNPFDLKFANKKNMTAKGARTYVPVGKPSAARSKAMEKREKTIGVEYRRQGCVNQIVDHRIAERSNLLNAEEKASLRFAELKKKQIGKRNIFNLDEPKEKNNEEEDGDYVFTHKGKSLSEVQRFERGEADDNNELDGDVVALANFGGEGLDVKVTDEDGMTRKYSRKDVINEVITNSKNAKYIRQMAKDDITLATENIDERFKLMKSQGLMEKLKDVQNKSNDKRVMEDYDEIYQTLMADGGRKAMPTLSEKEKAEREAQRLFELEKERLKRMQSDSDDDSDNGKYDGVDEEIKTAKKSKKKVSFSIAYDEDGNLLTPLEKPKDVEHVGADEEVDDFYADDDDAEDGDDEIDEAEDELMNEEEEVESDDEAVENDEEEGDIEEDEEVEEEEEEHDASLNLKTRTTTTIDPTADIPFTFSMPKKYAAFRDLYSSFFPDQWQIVTERLIKCYHPSLNPKNKKLIAYLFRYSLRFYDTLAKNHAVEQLPSMLNVLRQFQGLNKPAAAGITRSLLIYKRNHYRPAGKIVSRPPPTFDLIAFFTAVAELYPTSDHYHPVCSPTFTFAVEVLRFSQINSIKSCGIVILLSKILMKWVQESQRYIPEVINITRLLLNLAVEKQSGDFLLDPFAYRNVSRKNGGIDLLLVKEKPKAKEFETSLNTLELFKTEDTVSEQCIRMNLLRSLFSVIDLTVDVYDRLKLAFGAIFTPQLQFLLRIDGTKYPAELSKMLNELTQKISDKITEYNPRTSRQRKEIKKIKLIKMLDPVIDEDFDSEKPHRNSRKKDPDSEVKRLKKMVRNEKRGALKELRLDAQYISAAQQKKNEEVRTERNYKTKRIISSLQGQESEYKKRKMKKF</sequence>
<reference evidence="2" key="1">
    <citation type="submission" date="2022-11" db="UniProtKB">
        <authorList>
            <consortium name="WormBaseParasite"/>
        </authorList>
    </citation>
    <scope>IDENTIFICATION</scope>
</reference>
<accession>A0AC35GLA9</accession>